<evidence type="ECO:0000256" key="8">
    <source>
        <dbReference type="ARBA" id="ARBA00022991"/>
    </source>
</evidence>
<comment type="caution">
    <text evidence="17">The sequence shown here is derived from an EMBL/GenBank/DDBJ whole genome shotgun (WGS) entry which is preliminary data.</text>
</comment>
<dbReference type="Proteomes" id="UP000886998">
    <property type="component" value="Unassembled WGS sequence"/>
</dbReference>
<evidence type="ECO:0000256" key="12">
    <source>
        <dbReference type="ARBA" id="ARBA00023224"/>
    </source>
</evidence>
<name>A0A8X7CLW1_9ARAC</name>
<dbReference type="InterPro" id="IPR000276">
    <property type="entry name" value="GPCR_Rhodpsn"/>
</dbReference>
<feature type="region of interest" description="Disordered" evidence="14">
    <location>
        <begin position="264"/>
        <end position="294"/>
    </location>
</feature>
<evidence type="ECO:0000256" key="6">
    <source>
        <dbReference type="ARBA" id="ARBA00022925"/>
    </source>
</evidence>
<evidence type="ECO:0000313" key="18">
    <source>
        <dbReference type="Proteomes" id="UP000886998"/>
    </source>
</evidence>
<evidence type="ECO:0000256" key="13">
    <source>
        <dbReference type="ARBA" id="ARBA00023305"/>
    </source>
</evidence>
<keyword evidence="9" id="KW-0297">G-protein coupled receptor</keyword>
<evidence type="ECO:0000256" key="1">
    <source>
        <dbReference type="ARBA" id="ARBA00004141"/>
    </source>
</evidence>
<evidence type="ECO:0000313" key="17">
    <source>
        <dbReference type="EMBL" id="GFY68782.1"/>
    </source>
</evidence>
<sequence>MMAIERYMCITRPLDPSSRMTRKRALIMALSIWLYSAVFSFTPLFGLNRYVPEGFLTSCSFDYLTDDLPSQIFVMTFFIAAWCVPMIIICRCYCGIVLSVHENQKIFLHHKQNFNIPDRNVENQKILEIKLTKISFALVSMWTISWTPYAVVALLGLFSDRSLLTPFGSMLPALICKLSSVLDPFIYGLSNRQFKEELGKKLLTICKSRKLRNQQQVSSLIRRSMSIRSQDHTNTEDSADVSCSSEQCETAFNGGEAFISKVVESDPGGARKGENNETSSRTFRANQTSMSDSKLSDSKFRLSDVIKTTSRRSF</sequence>
<reference evidence="17" key="1">
    <citation type="submission" date="2020-08" db="EMBL/GenBank/DDBJ databases">
        <title>Multicomponent nature underlies the extraordinary mechanical properties of spider dragline silk.</title>
        <authorList>
            <person name="Kono N."/>
            <person name="Nakamura H."/>
            <person name="Mori M."/>
            <person name="Yoshida Y."/>
            <person name="Ohtoshi R."/>
            <person name="Malay A.D."/>
            <person name="Moran D.A.P."/>
            <person name="Tomita M."/>
            <person name="Numata K."/>
            <person name="Arakawa K."/>
        </authorList>
    </citation>
    <scope>NUCLEOTIDE SEQUENCE</scope>
</reference>
<keyword evidence="4" id="KW-0716">Sensory transduction</keyword>
<evidence type="ECO:0000256" key="15">
    <source>
        <dbReference type="SAM" id="Phobius"/>
    </source>
</evidence>
<dbReference type="PROSITE" id="PS50262">
    <property type="entry name" value="G_PROTEIN_RECEP_F1_2"/>
    <property type="match status" value="1"/>
</dbReference>
<keyword evidence="13" id="KW-0844">Vision</keyword>
<evidence type="ECO:0000256" key="2">
    <source>
        <dbReference type="ARBA" id="ARBA00010663"/>
    </source>
</evidence>
<keyword evidence="6" id="KW-0681">Retinal protein</keyword>
<evidence type="ECO:0000256" key="9">
    <source>
        <dbReference type="ARBA" id="ARBA00023040"/>
    </source>
</evidence>
<feature type="transmembrane region" description="Helical" evidence="15">
    <location>
        <begin position="134"/>
        <end position="158"/>
    </location>
</feature>
<dbReference type="PANTHER" id="PTHR24240">
    <property type="entry name" value="OPSIN"/>
    <property type="match status" value="1"/>
</dbReference>
<evidence type="ECO:0000256" key="5">
    <source>
        <dbReference type="ARBA" id="ARBA00022692"/>
    </source>
</evidence>
<feature type="transmembrane region" description="Helical" evidence="15">
    <location>
        <begin position="72"/>
        <end position="98"/>
    </location>
</feature>
<dbReference type="InterPro" id="IPR050125">
    <property type="entry name" value="GPCR_opsins"/>
</dbReference>
<dbReference type="GO" id="GO:0016020">
    <property type="term" value="C:membrane"/>
    <property type="evidence" value="ECO:0007669"/>
    <property type="project" value="UniProtKB-SubCell"/>
</dbReference>
<dbReference type="GO" id="GO:0009881">
    <property type="term" value="F:photoreceptor activity"/>
    <property type="evidence" value="ECO:0007669"/>
    <property type="project" value="UniProtKB-KW"/>
</dbReference>
<dbReference type="Pfam" id="PF00001">
    <property type="entry name" value="7tm_1"/>
    <property type="match status" value="1"/>
</dbReference>
<keyword evidence="8" id="KW-0157">Chromophore</keyword>
<dbReference type="Gene3D" id="1.20.1070.10">
    <property type="entry name" value="Rhodopsin 7-helix transmembrane proteins"/>
    <property type="match status" value="1"/>
</dbReference>
<proteinExistence type="inferred from homology"/>
<feature type="transmembrane region" description="Helical" evidence="15">
    <location>
        <begin position="25"/>
        <end position="46"/>
    </location>
</feature>
<comment type="subcellular location">
    <subcellularLocation>
        <location evidence="1">Membrane</location>
        <topology evidence="1">Multi-pass membrane protein</topology>
    </subcellularLocation>
</comment>
<keyword evidence="10 15" id="KW-0472">Membrane</keyword>
<protein>
    <submittedName>
        <fullName evidence="17">Rhodopsin</fullName>
    </submittedName>
</protein>
<gene>
    <name evidence="17" type="primary">RHO</name>
    <name evidence="17" type="ORF">TNIN_437521</name>
</gene>
<evidence type="ECO:0000259" key="16">
    <source>
        <dbReference type="PROSITE" id="PS50262"/>
    </source>
</evidence>
<dbReference type="InterPro" id="IPR017452">
    <property type="entry name" value="GPCR_Rhodpsn_7TM"/>
</dbReference>
<dbReference type="PROSITE" id="PS00238">
    <property type="entry name" value="OPSIN"/>
    <property type="match status" value="1"/>
</dbReference>
<dbReference type="PRINTS" id="PR00237">
    <property type="entry name" value="GPCRRHODOPSN"/>
</dbReference>
<dbReference type="InterPro" id="IPR027430">
    <property type="entry name" value="Retinal_BS"/>
</dbReference>
<keyword evidence="12" id="KW-0807">Transducer</keyword>
<evidence type="ECO:0000256" key="4">
    <source>
        <dbReference type="ARBA" id="ARBA00022606"/>
    </source>
</evidence>
<keyword evidence="18" id="KW-1185">Reference proteome</keyword>
<dbReference type="EMBL" id="BMAV01017251">
    <property type="protein sequence ID" value="GFY68782.1"/>
    <property type="molecule type" value="Genomic_DNA"/>
</dbReference>
<keyword evidence="7 15" id="KW-1133">Transmembrane helix</keyword>
<keyword evidence="3" id="KW-0600">Photoreceptor protein</keyword>
<organism evidence="17 18">
    <name type="scientific">Trichonephila inaurata madagascariensis</name>
    <dbReference type="NCBI Taxonomy" id="2747483"/>
    <lineage>
        <taxon>Eukaryota</taxon>
        <taxon>Metazoa</taxon>
        <taxon>Ecdysozoa</taxon>
        <taxon>Arthropoda</taxon>
        <taxon>Chelicerata</taxon>
        <taxon>Arachnida</taxon>
        <taxon>Araneae</taxon>
        <taxon>Araneomorphae</taxon>
        <taxon>Entelegynae</taxon>
        <taxon>Araneoidea</taxon>
        <taxon>Nephilidae</taxon>
        <taxon>Trichonephila</taxon>
        <taxon>Trichonephila inaurata</taxon>
    </lineage>
</organism>
<evidence type="ECO:0000256" key="7">
    <source>
        <dbReference type="ARBA" id="ARBA00022989"/>
    </source>
</evidence>
<keyword evidence="5 15" id="KW-0812">Transmembrane</keyword>
<dbReference type="AlphaFoldDB" id="A0A8X7CLW1"/>
<dbReference type="GO" id="GO:0007601">
    <property type="term" value="P:visual perception"/>
    <property type="evidence" value="ECO:0007669"/>
    <property type="project" value="UniProtKB-KW"/>
</dbReference>
<evidence type="ECO:0000256" key="11">
    <source>
        <dbReference type="ARBA" id="ARBA00023170"/>
    </source>
</evidence>
<evidence type="ECO:0000256" key="14">
    <source>
        <dbReference type="SAM" id="MobiDB-lite"/>
    </source>
</evidence>
<feature type="domain" description="G-protein coupled receptors family 1 profile" evidence="16">
    <location>
        <begin position="1"/>
        <end position="187"/>
    </location>
</feature>
<comment type="similarity">
    <text evidence="2">Belongs to the G-protein coupled receptor 1 family.</text>
</comment>
<dbReference type="GO" id="GO:0004930">
    <property type="term" value="F:G protein-coupled receptor activity"/>
    <property type="evidence" value="ECO:0007669"/>
    <property type="project" value="UniProtKB-KW"/>
</dbReference>
<evidence type="ECO:0000256" key="3">
    <source>
        <dbReference type="ARBA" id="ARBA00022543"/>
    </source>
</evidence>
<evidence type="ECO:0000256" key="10">
    <source>
        <dbReference type="ARBA" id="ARBA00023136"/>
    </source>
</evidence>
<dbReference type="SUPFAM" id="SSF81321">
    <property type="entry name" value="Family A G protein-coupled receptor-like"/>
    <property type="match status" value="1"/>
</dbReference>
<feature type="compositionally biased region" description="Polar residues" evidence="14">
    <location>
        <begin position="276"/>
        <end position="293"/>
    </location>
</feature>
<accession>A0A8X7CLW1</accession>
<dbReference type="OrthoDB" id="6414998at2759"/>
<keyword evidence="11" id="KW-0675">Receptor</keyword>
<dbReference type="GO" id="GO:0007602">
    <property type="term" value="P:phototransduction"/>
    <property type="evidence" value="ECO:0007669"/>
    <property type="project" value="UniProtKB-KW"/>
</dbReference>